<name>A0A6A4QMB8_LUPAL</name>
<sequence>MGSWVRGKCIGKGAFGTVDIAVDKSNGQVFAVKSVDLKTGLPGQIEALENEIKILRQMNSPHVINILGDDITCEGTTSYQNLHLEYMPGGTVGDMDHADVDELLVRRYARCLVHALRHVHERGFVHCDVKGRNVLLAGEGSVAKLADFGSAVEFTGGDHVLPRGSPMWMAPEVIRREYQGPESDVWSLGCTVIEMVTGRMPWEDDGFDTLSRIGFSGELPEFPAELSELGCDFLEKCLRRERKERWSCDQLLQHPFLVMDSSNNVTESSPRCVLDWFDSEFTESEEEEKELDSESENSAKGRISKLATGVRVNWEIEGWVEVRAIMSPEVELSTTMEGCEDEKEIGADREIGNVGSGLEYSDSGGLGNGRVKREMRRNGRLVWRCECEECNRNRKKRVIVGGGYGWRCRYGYNFDRINGVSTIYTLPCKLFKSLMKSYLFIQLFYVAYFLI</sequence>
<feature type="domain" description="Protein kinase" evidence="1">
    <location>
        <begin position="4"/>
        <end position="257"/>
    </location>
</feature>
<comment type="caution">
    <text evidence="2">The sequence shown here is derived from an EMBL/GenBank/DDBJ whole genome shotgun (WGS) entry which is preliminary data.</text>
</comment>
<accession>A0A6A4QMB8</accession>
<organism evidence="2 3">
    <name type="scientific">Lupinus albus</name>
    <name type="common">White lupine</name>
    <name type="synonym">Lupinus termis</name>
    <dbReference type="NCBI Taxonomy" id="3870"/>
    <lineage>
        <taxon>Eukaryota</taxon>
        <taxon>Viridiplantae</taxon>
        <taxon>Streptophyta</taxon>
        <taxon>Embryophyta</taxon>
        <taxon>Tracheophyta</taxon>
        <taxon>Spermatophyta</taxon>
        <taxon>Magnoliopsida</taxon>
        <taxon>eudicotyledons</taxon>
        <taxon>Gunneridae</taxon>
        <taxon>Pentapetalae</taxon>
        <taxon>rosids</taxon>
        <taxon>fabids</taxon>
        <taxon>Fabales</taxon>
        <taxon>Fabaceae</taxon>
        <taxon>Papilionoideae</taxon>
        <taxon>50 kb inversion clade</taxon>
        <taxon>genistoids sensu lato</taxon>
        <taxon>core genistoids</taxon>
        <taxon>Genisteae</taxon>
        <taxon>Lupinus</taxon>
    </lineage>
</organism>
<dbReference type="InterPro" id="IPR000719">
    <property type="entry name" value="Prot_kinase_dom"/>
</dbReference>
<dbReference type="GO" id="GO:0004672">
    <property type="term" value="F:protein kinase activity"/>
    <property type="evidence" value="ECO:0007669"/>
    <property type="project" value="InterPro"/>
</dbReference>
<keyword evidence="2" id="KW-0808">Transferase</keyword>
<keyword evidence="3" id="KW-1185">Reference proteome</keyword>
<gene>
    <name evidence="2" type="ORF">Lalb_Chr04g0252161</name>
</gene>
<dbReference type="InterPro" id="IPR008271">
    <property type="entry name" value="Ser/Thr_kinase_AS"/>
</dbReference>
<keyword evidence="2" id="KW-0418">Kinase</keyword>
<evidence type="ECO:0000313" key="3">
    <source>
        <dbReference type="Proteomes" id="UP000447434"/>
    </source>
</evidence>
<dbReference type="PANTHER" id="PTHR48011:SF7">
    <property type="entry name" value="F10K1.14 PROTEIN"/>
    <property type="match status" value="1"/>
</dbReference>
<dbReference type="OrthoDB" id="275301at2759"/>
<dbReference type="GO" id="GO:0005524">
    <property type="term" value="F:ATP binding"/>
    <property type="evidence" value="ECO:0007669"/>
    <property type="project" value="InterPro"/>
</dbReference>
<dbReference type="AlphaFoldDB" id="A0A6A4QMB8"/>
<dbReference type="CDD" id="cd06606">
    <property type="entry name" value="STKc_MAPKKK"/>
    <property type="match status" value="1"/>
</dbReference>
<dbReference type="Pfam" id="PF00069">
    <property type="entry name" value="Pkinase"/>
    <property type="match status" value="1"/>
</dbReference>
<reference evidence="3" key="1">
    <citation type="journal article" date="2020" name="Nat. Commun.">
        <title>Genome sequence of the cluster root forming white lupin.</title>
        <authorList>
            <person name="Hufnagel B."/>
            <person name="Marques A."/>
            <person name="Soriano A."/>
            <person name="Marques L."/>
            <person name="Divol F."/>
            <person name="Doumas P."/>
            <person name="Sallet E."/>
            <person name="Mancinotti D."/>
            <person name="Carrere S."/>
            <person name="Marande W."/>
            <person name="Arribat S."/>
            <person name="Keller J."/>
            <person name="Huneau C."/>
            <person name="Blein T."/>
            <person name="Aime D."/>
            <person name="Laguerre M."/>
            <person name="Taylor J."/>
            <person name="Schubert V."/>
            <person name="Nelson M."/>
            <person name="Geu-Flores F."/>
            <person name="Crespi M."/>
            <person name="Gallardo-Guerrero K."/>
            <person name="Delaux P.-M."/>
            <person name="Salse J."/>
            <person name="Berges H."/>
            <person name="Guyot R."/>
            <person name="Gouzy J."/>
            <person name="Peret B."/>
        </authorList>
    </citation>
    <scope>NUCLEOTIDE SEQUENCE [LARGE SCALE GENOMIC DNA]</scope>
    <source>
        <strain evidence="3">cv. Amiga</strain>
    </source>
</reference>
<dbReference type="SUPFAM" id="SSF56112">
    <property type="entry name" value="Protein kinase-like (PK-like)"/>
    <property type="match status" value="1"/>
</dbReference>
<dbReference type="InterPro" id="IPR011009">
    <property type="entry name" value="Kinase-like_dom_sf"/>
</dbReference>
<dbReference type="SMART" id="SM00220">
    <property type="entry name" value="S_TKc"/>
    <property type="match status" value="1"/>
</dbReference>
<dbReference type="FunFam" id="1.10.510.10:FF:001090">
    <property type="entry name" value="Serine threonine protein kinase putative"/>
    <property type="match status" value="1"/>
</dbReference>
<evidence type="ECO:0000259" key="1">
    <source>
        <dbReference type="PROSITE" id="PS50011"/>
    </source>
</evidence>
<dbReference type="GO" id="GO:0007165">
    <property type="term" value="P:signal transduction"/>
    <property type="evidence" value="ECO:0007669"/>
    <property type="project" value="TreeGrafter"/>
</dbReference>
<protein>
    <submittedName>
        <fullName evidence="2">Putative mitogen-activated protein kinase kinase kinase STE-STE11 family</fullName>
    </submittedName>
</protein>
<dbReference type="Gene3D" id="1.10.510.10">
    <property type="entry name" value="Transferase(Phosphotransferase) domain 1"/>
    <property type="match status" value="1"/>
</dbReference>
<dbReference type="Proteomes" id="UP000447434">
    <property type="component" value="Chromosome 4"/>
</dbReference>
<proteinExistence type="predicted"/>
<evidence type="ECO:0000313" key="2">
    <source>
        <dbReference type="EMBL" id="KAE9615141.1"/>
    </source>
</evidence>
<dbReference type="InterPro" id="IPR052751">
    <property type="entry name" value="Plant_MAPKKK"/>
</dbReference>
<dbReference type="PROSITE" id="PS50011">
    <property type="entry name" value="PROTEIN_KINASE_DOM"/>
    <property type="match status" value="1"/>
</dbReference>
<dbReference type="EMBL" id="WOCE01000004">
    <property type="protein sequence ID" value="KAE9615141.1"/>
    <property type="molecule type" value="Genomic_DNA"/>
</dbReference>
<dbReference type="PANTHER" id="PTHR48011">
    <property type="entry name" value="CCR4-NOT TRANSCRIPTIONAL COMPLEX SUBUNIT CAF120-RELATED"/>
    <property type="match status" value="1"/>
</dbReference>
<dbReference type="PROSITE" id="PS00108">
    <property type="entry name" value="PROTEIN_KINASE_ST"/>
    <property type="match status" value="1"/>
</dbReference>